<dbReference type="EMBL" id="ADMC01000008">
    <property type="protein sequence ID" value="EHP49892.1"/>
    <property type="molecule type" value="Genomic_DNA"/>
</dbReference>
<protein>
    <submittedName>
        <fullName evidence="1">Uncharacterized protein</fullName>
    </submittedName>
</protein>
<dbReference type="Gene3D" id="1.25.40.10">
    <property type="entry name" value="Tetratricopeptide repeat domain"/>
    <property type="match status" value="1"/>
</dbReference>
<dbReference type="PATRIC" id="fig|742817.3.peg.726"/>
<proteinExistence type="predicted"/>
<dbReference type="HOGENOM" id="CLU_265984_0_0_10"/>
<dbReference type="eggNOG" id="COG5635">
    <property type="taxonomic scope" value="Bacteria"/>
</dbReference>
<organism evidence="1 2">
    <name type="scientific">Odoribacter laneus YIT 12061</name>
    <dbReference type="NCBI Taxonomy" id="742817"/>
    <lineage>
        <taxon>Bacteria</taxon>
        <taxon>Pseudomonadati</taxon>
        <taxon>Bacteroidota</taxon>
        <taxon>Bacteroidia</taxon>
        <taxon>Bacteroidales</taxon>
        <taxon>Odoribacteraceae</taxon>
        <taxon>Odoribacter</taxon>
    </lineage>
</organism>
<evidence type="ECO:0000313" key="2">
    <source>
        <dbReference type="Proteomes" id="UP000004892"/>
    </source>
</evidence>
<dbReference type="SUPFAM" id="SSF48452">
    <property type="entry name" value="TPR-like"/>
    <property type="match status" value="1"/>
</dbReference>
<dbReference type="InterPro" id="IPR011990">
    <property type="entry name" value="TPR-like_helical_dom_sf"/>
</dbReference>
<gene>
    <name evidence="1" type="ORF">HMPREF9449_00678</name>
</gene>
<dbReference type="Proteomes" id="UP000004892">
    <property type="component" value="Unassembled WGS sequence"/>
</dbReference>
<sequence length="1248" mass="146562">MAMGTAFVWGVVTFLAEGFANYKLNEKLSKFFSSQKEFKQELYQVILATLTEYEEKYPVMSDGDKFPFYDSQAIINELLKYRLFGSAIDLDCLIEEFKKNDHIIIPSKSELETFLNLFYEHIQGNIKLRNLEIERGFKEEIFCISTKLNQLSSSFQNTLASMETSLKEEWKRQLEAYKEHIEKFRPRTALELLIKLETAIADSEFTVNEKFYSKLHYWKAGCYELLTQFPEARKEYIFSYKKDKANNNYKKKAAYAYYKSGKLEEAIRLAKELKEADDDSSVIYFILLFENKEGSLYDKIKILPEYVRKTNEFKFLILAYVRDHENGPAELREYLIREFEIEPIKQLTFDNFYTCVLHVDYANYVYIQNGLRFEFTKRTAKSPEWEIIYKETHKLVSGLKGSEVENIYQGAFFLYYLADYVVNDQNEQLLEAKRYLSPDNVNGAMMLANCLQFVGYEKEALEVLDFVKEKYEEVAYAKSFCFLKTGDIVHYNLAIKEFIERLDCITAFNFGRVLPVILKLFEHENGVCFDWDLCLTKTFEVEVHKEIVKVLQKIFILPDDADINVLYQLALKEEVSYELKGIIAYILILLGKMELAVSLYRGFIDKKICDRNLFYYIQALYYTKKDNRELLVLMKQWREESGRVDRFILSNEYVLRRKLEDWKECLSIMEILYADDPLNERVFSNYMVSLHENDAFDKIKELKTNLSSIRFTNVECVRDVTVILFQQNFQAEAVEFLWQYAMDRENRGLRLLFFELCNQCEKTVFECFEIVKPDSYVEIKYEDREENSIVYINPNKESDLQKALSGHSMGETVLVKIPACDCYLKVEIVCTMNKYLALYKEIQLDAMHPLETGSPIIALKADDVNDVKSIQDVFIRNFGPGEDQRKRLIKEHLAKYKAGELSFFMLAPLLFNDDFYRTYCVLTTPEYGLLLNPHIDELKEIDLAGKEFVLDFTSLFCLYSFYKSESFNYPHQFIIPKTVADFVKNKVVEIKYSPKQAGVVDICLDKVVPVMYPDNYKEQVLAMWEDMEQWMSVNCHVEIIEEKLDDLREFEEKNSEKHRFWLNYVMDYKYILNRPERILISDDALFYNDCIQDKGGISSQFYLKNNFDPNIVAKGLLRRNYIGVFFEKGFLIAEFVNKLSGKETVFSRCLDSLHYLLPDNAGRCIETLSLFLREIYIGGLVIPDLNREVIRIFVQVLKGCCDVKVFLAIERRLRNDFKLLGTKHDEILVNLMAATKILFPDTQGGGML</sequence>
<comment type="caution">
    <text evidence="1">The sequence shown here is derived from an EMBL/GenBank/DDBJ whole genome shotgun (WGS) entry which is preliminary data.</text>
</comment>
<name>H1DEJ2_9BACT</name>
<keyword evidence="2" id="KW-1185">Reference proteome</keyword>
<dbReference type="RefSeq" id="WP_009135826.1">
    <property type="nucleotide sequence ID" value="NZ_JH594596.1"/>
</dbReference>
<accession>H1DEJ2</accession>
<evidence type="ECO:0000313" key="1">
    <source>
        <dbReference type="EMBL" id="EHP49892.1"/>
    </source>
</evidence>
<dbReference type="AlphaFoldDB" id="H1DEJ2"/>
<dbReference type="STRING" id="742817.HMPREF9449_00678"/>
<reference evidence="1 2" key="1">
    <citation type="submission" date="2012-01" db="EMBL/GenBank/DDBJ databases">
        <title>The Genome Sequence of Odoribacter laneus YIT 12061.</title>
        <authorList>
            <consortium name="The Broad Institute Genome Sequencing Platform"/>
            <person name="Earl A."/>
            <person name="Ward D."/>
            <person name="Feldgarden M."/>
            <person name="Gevers D."/>
            <person name="Morotomi M."/>
            <person name="Young S.K."/>
            <person name="Zeng Q."/>
            <person name="Gargeya S."/>
            <person name="Fitzgerald M."/>
            <person name="Haas B."/>
            <person name="Abouelleil A."/>
            <person name="Alvarado L."/>
            <person name="Arachchi H.M."/>
            <person name="Berlin A."/>
            <person name="Chapman S.B."/>
            <person name="Gearin G."/>
            <person name="Goldberg J."/>
            <person name="Griggs A."/>
            <person name="Gujja S."/>
            <person name="Hansen M."/>
            <person name="Heiman D."/>
            <person name="Howarth C."/>
            <person name="Larimer J."/>
            <person name="Lui A."/>
            <person name="MacDonald P.J.P."/>
            <person name="McCowen C."/>
            <person name="Montmayeur A."/>
            <person name="Murphy C."/>
            <person name="Neiman D."/>
            <person name="Pearson M."/>
            <person name="Priest M."/>
            <person name="Roberts A."/>
            <person name="Saif S."/>
            <person name="Shea T."/>
            <person name="Sisk P."/>
            <person name="Stolte C."/>
            <person name="Sykes S."/>
            <person name="Wortman J."/>
            <person name="Nusbaum C."/>
            <person name="Birren B."/>
        </authorList>
    </citation>
    <scope>NUCLEOTIDE SEQUENCE [LARGE SCALE GENOMIC DNA]</scope>
    <source>
        <strain evidence="1 2">YIT 12061</strain>
    </source>
</reference>
<dbReference type="GeneID" id="98068305"/>